<reference evidence="2 3" key="1">
    <citation type="submission" date="2015-12" db="EMBL/GenBank/DDBJ databases">
        <title>Complete genome of Roseateles depolymerans KCTC 42856.</title>
        <authorList>
            <person name="Kim K.M."/>
        </authorList>
    </citation>
    <scope>NUCLEOTIDE SEQUENCE [LARGE SCALE GENOMIC DNA]</scope>
    <source>
        <strain evidence="2 3">KCTC 42856</strain>
    </source>
</reference>
<evidence type="ECO:0000256" key="1">
    <source>
        <dbReference type="ARBA" id="ARBA00008007"/>
    </source>
</evidence>
<dbReference type="PANTHER" id="PTHR47505">
    <property type="entry name" value="DNA UTILIZATION PROTEIN YHGH"/>
    <property type="match status" value="1"/>
</dbReference>
<sequence length="254" mass="28363">MLKRLFPRWRMGLGWPGQCLLCRQWCQGRCCPDCTRRLEGDDRPRCITCGLLLPEGLAGEDDLDAWGPPSASPHFHCGRCLQKPPPLLRCVVALDYAFPWDQCLQALKFRARLEMAPLLAQSLEAALSRAQAPRLALPAATLVLPIPLSAQRLRERGFNQSLEITRHLPGRRQYRVCARTLVRTRHTQRQSELPLAERLANLRRAFAVTRPLDGQHVAIVDDVMTSGATLFEAAAALHRAGAATVQAWVVARTP</sequence>
<gene>
    <name evidence="2" type="ORF">RD2015_4104</name>
</gene>
<dbReference type="InterPro" id="IPR029057">
    <property type="entry name" value="PRTase-like"/>
</dbReference>
<dbReference type="EMBL" id="CP013729">
    <property type="protein sequence ID" value="ALV08553.1"/>
    <property type="molecule type" value="Genomic_DNA"/>
</dbReference>
<comment type="similarity">
    <text evidence="1">Belongs to the ComF/GntX family.</text>
</comment>
<dbReference type="Proteomes" id="UP000060699">
    <property type="component" value="Chromosome"/>
</dbReference>
<dbReference type="SUPFAM" id="SSF53271">
    <property type="entry name" value="PRTase-like"/>
    <property type="match status" value="1"/>
</dbReference>
<dbReference type="AlphaFoldDB" id="A0A0U3MJD3"/>
<dbReference type="STRING" id="76731.RD2015_4104"/>
<dbReference type="Gene3D" id="3.40.50.2020">
    <property type="match status" value="1"/>
</dbReference>
<protein>
    <submittedName>
        <fullName evidence="2">DNA utilization protein GntX</fullName>
    </submittedName>
</protein>
<dbReference type="Pfam" id="PF00156">
    <property type="entry name" value="Pribosyltran"/>
    <property type="match status" value="1"/>
</dbReference>
<evidence type="ECO:0000313" key="3">
    <source>
        <dbReference type="Proteomes" id="UP000060699"/>
    </source>
</evidence>
<keyword evidence="3" id="KW-1185">Reference proteome</keyword>
<dbReference type="KEGG" id="rdp:RD2015_4104"/>
<dbReference type="PATRIC" id="fig|76731.3.peg.4204"/>
<dbReference type="PANTHER" id="PTHR47505:SF1">
    <property type="entry name" value="DNA UTILIZATION PROTEIN YHGH"/>
    <property type="match status" value="1"/>
</dbReference>
<dbReference type="InterPro" id="IPR000836">
    <property type="entry name" value="PRTase_dom"/>
</dbReference>
<dbReference type="InterPro" id="IPR051910">
    <property type="entry name" value="ComF/GntX_DNA_util-trans"/>
</dbReference>
<proteinExistence type="inferred from homology"/>
<dbReference type="CDD" id="cd06223">
    <property type="entry name" value="PRTases_typeI"/>
    <property type="match status" value="1"/>
</dbReference>
<accession>A0A0U3MJD3</accession>
<evidence type="ECO:0000313" key="2">
    <source>
        <dbReference type="EMBL" id="ALV08553.1"/>
    </source>
</evidence>
<organism evidence="2 3">
    <name type="scientific">Roseateles depolymerans</name>
    <dbReference type="NCBI Taxonomy" id="76731"/>
    <lineage>
        <taxon>Bacteria</taxon>
        <taxon>Pseudomonadati</taxon>
        <taxon>Pseudomonadota</taxon>
        <taxon>Betaproteobacteria</taxon>
        <taxon>Burkholderiales</taxon>
        <taxon>Sphaerotilaceae</taxon>
        <taxon>Roseateles</taxon>
    </lineage>
</organism>
<dbReference type="OrthoDB" id="9793412at2"/>
<name>A0A0U3MJD3_9BURK</name>